<comment type="caution">
    <text evidence="24">Lacks conserved residue(s) required for the propagation of feature annotation.</text>
</comment>
<dbReference type="GO" id="GO:0016887">
    <property type="term" value="F:ATP hydrolysis activity"/>
    <property type="evidence" value="ECO:0007669"/>
    <property type="project" value="InterPro"/>
</dbReference>
<dbReference type="GO" id="GO:0061462">
    <property type="term" value="P:protein localization to lysosome"/>
    <property type="evidence" value="ECO:0007669"/>
    <property type="project" value="UniProtKB-ARBA"/>
</dbReference>
<keyword evidence="15 24" id="KW-0472">Membrane</keyword>
<organism evidence="27 28">
    <name type="scientific">Tigriopus californicus</name>
    <name type="common">Marine copepod</name>
    <dbReference type="NCBI Taxonomy" id="6832"/>
    <lineage>
        <taxon>Eukaryota</taxon>
        <taxon>Metazoa</taxon>
        <taxon>Ecdysozoa</taxon>
        <taxon>Arthropoda</taxon>
        <taxon>Crustacea</taxon>
        <taxon>Multicrustacea</taxon>
        <taxon>Hexanauplia</taxon>
        <taxon>Copepoda</taxon>
        <taxon>Harpacticoida</taxon>
        <taxon>Harpacticidae</taxon>
        <taxon>Tigriopus</taxon>
    </lineage>
</organism>
<sequence length="1238" mass="139131">MSRDNDYHAFVSFQDDIPLLTNVNNNSRKPYQVLGIMPHSGSSSNLSTLYASKSVLNAGEDDEYECHGFRSKLLRTILAHMMSWLLLGLPYLIGHWKPEWRVAWFKSKCSLYIADTVLLVDLLGGASVEKVISVEVDEDFPEEFAVRPRGLAALFANLDTNPLVENDALMHRFFIHKHLKYALNTRENTFCLVRALDSGHAVSGFHTDFTGYSTHDQIQRQVLFGLNSIEIEVKSYLKLLFEEVLNPFYIFQIGSMILWSFDNYYYYATCILLISLISIGVSLVETRRQSQALHDMVSSSNDLAVTVCRGEREFEEIPSPAIVPGDLITIPAHGCVMACDAVLISGTCIVNESMLTGESVPVTKSALPHADEEEDYDIEKHKRHTLFAGTSIIQTRYYGNSHVLAVAVRTGFQTSKGELIRSILFPKSMGFKFYQDSIRFICVLFFIAAMGMCYCIYVYVHRGSTLQMIVLRCLDIITIVVPPALPAAMTVGTYYAQNRLKASKIFCISPQKINVCGKLKLICFDKTGTLTEDGLDMWGVVGVAEDEFDQPENDMTKLKNTCKMKTCLAACHSLTLIDNELTGDPLDIKMFESTDWVLEEAGEDTSKFDMIMPSVVRPRRSGLASIETDSLEDDLPFEVGIIRQFTFSSSVARMSVITRTLGARKFDVFTKGAPEKIETLCLPETIPHNFHTQLRHYTLQGFRVIALAHRTLPAEINWMKAQKIKRDVVEKDLKFLGFLIMKNTLKLETTPVIRELRSASIRCVMVTGDNLLTAISVARDCKMINHGDKVIVVEAHETEDSSLSSDGYQREHYSLSFSETENAEKRDVSLRDDFNAGTIRDTIDLERGNLTILDQSFRDYHFAMSGRTWGVVKSHFPHLLPKLILKGTIFARMAPDQKAQLVEELQGIDYIVSMCGDGANDCGALKAAHVGISLSEAEASVAAPFTSSIPNITCVPIVIREGRCALVTSFGVFKYMALYSMIQFVSVLLLYTLKTNLGDAQFLYIDLVITTVVAILMSWTGAYPKIVAKRPPGSLVSGPNLFSLLIHILLTVGFQVGAYLYLTTESWYEPNDPINPEEEVILCWETTTVFLVSSFQYLILATAFSKGPPYRKTFFTNIPFFLALVGLTSFTIGLTIYPGSVLANFLQIMFRPEHPWGRWKFRATLLVLAFLNMIAAFLVEHVVVESAWLKRASHFVLNKKEPKNKFKIIDKDMLADLEWPPNSQHNWRDYQAFSSSLS</sequence>
<dbReference type="GO" id="GO:0034599">
    <property type="term" value="P:cellular response to oxidative stress"/>
    <property type="evidence" value="ECO:0007669"/>
    <property type="project" value="UniProtKB-ARBA"/>
</dbReference>
<dbReference type="InterPro" id="IPR047821">
    <property type="entry name" value="P5B-type_ATPase"/>
</dbReference>
<dbReference type="GO" id="GO:0000421">
    <property type="term" value="C:autophagosome membrane"/>
    <property type="evidence" value="ECO:0007669"/>
    <property type="project" value="UniProtKB-SubCell"/>
</dbReference>
<dbReference type="NCBIfam" id="TIGR01494">
    <property type="entry name" value="ATPase_P-type"/>
    <property type="match status" value="2"/>
</dbReference>
<feature type="transmembrane region" description="Helical" evidence="24">
    <location>
        <begin position="437"/>
        <end position="460"/>
    </location>
</feature>
<feature type="domain" description="P5B-type ATPase N-terminal" evidence="26">
    <location>
        <begin position="60"/>
        <end position="145"/>
    </location>
</feature>
<evidence type="ECO:0000256" key="21">
    <source>
        <dbReference type="ARBA" id="ARBA00053898"/>
    </source>
</evidence>
<evidence type="ECO:0000256" key="5">
    <source>
        <dbReference type="ARBA" id="ARBA00022448"/>
    </source>
</evidence>
<evidence type="ECO:0000259" key="25">
    <source>
        <dbReference type="Pfam" id="PF00122"/>
    </source>
</evidence>
<evidence type="ECO:0000256" key="1">
    <source>
        <dbReference type="ARBA" id="ARBA00004107"/>
    </source>
</evidence>
<dbReference type="InterPro" id="IPR008250">
    <property type="entry name" value="ATPase_P-typ_transduc_dom_A_sf"/>
</dbReference>
<keyword evidence="6" id="KW-0597">Phosphoprotein</keyword>
<dbReference type="SUPFAM" id="SSF81653">
    <property type="entry name" value="Calcium ATPase, transduction domain A"/>
    <property type="match status" value="1"/>
</dbReference>
<keyword evidence="28" id="KW-1185">Reference proteome</keyword>
<dbReference type="SFLD" id="SFLDF00027">
    <property type="entry name" value="p-type_atpase"/>
    <property type="match status" value="1"/>
</dbReference>
<evidence type="ECO:0000256" key="13">
    <source>
        <dbReference type="ARBA" id="ARBA00022967"/>
    </source>
</evidence>
<evidence type="ECO:0000256" key="23">
    <source>
        <dbReference type="ARBA" id="ARBA00065284"/>
    </source>
</evidence>
<dbReference type="Pfam" id="PF12409">
    <property type="entry name" value="P5-ATPase"/>
    <property type="match status" value="1"/>
</dbReference>
<keyword evidence="11 24" id="KW-0067">ATP-binding</keyword>
<evidence type="ECO:0000256" key="2">
    <source>
        <dbReference type="ARBA" id="ARBA00004155"/>
    </source>
</evidence>
<evidence type="ECO:0000256" key="9">
    <source>
        <dbReference type="ARBA" id="ARBA00022741"/>
    </source>
</evidence>
<comment type="catalytic activity">
    <reaction evidence="18 24">
        <text>ATP + H2O = ADP + phosphate + H(+)</text>
        <dbReference type="Rhea" id="RHEA:13065"/>
        <dbReference type="ChEBI" id="CHEBI:15377"/>
        <dbReference type="ChEBI" id="CHEBI:15378"/>
        <dbReference type="ChEBI" id="CHEBI:30616"/>
        <dbReference type="ChEBI" id="CHEBI:43474"/>
        <dbReference type="ChEBI" id="CHEBI:456216"/>
    </reaction>
</comment>
<dbReference type="Proteomes" id="UP000318571">
    <property type="component" value="Chromosome 8"/>
</dbReference>
<dbReference type="GO" id="GO:0046872">
    <property type="term" value="F:metal ion binding"/>
    <property type="evidence" value="ECO:0007669"/>
    <property type="project" value="UniProtKB-UniRule"/>
</dbReference>
<comment type="similarity">
    <text evidence="4 24">Belongs to the cation transport ATPase (P-type) (TC 3.A.3) family. Type V subfamily.</text>
</comment>
<dbReference type="STRING" id="6832.A0A553N7Y4"/>
<dbReference type="GO" id="GO:1903543">
    <property type="term" value="P:positive regulation of exosomal secretion"/>
    <property type="evidence" value="ECO:0007669"/>
    <property type="project" value="UniProtKB-ARBA"/>
</dbReference>
<evidence type="ECO:0000259" key="26">
    <source>
        <dbReference type="Pfam" id="PF12409"/>
    </source>
</evidence>
<dbReference type="SFLD" id="SFLDG00002">
    <property type="entry name" value="C1.7:_P-type_atpase_like"/>
    <property type="match status" value="1"/>
</dbReference>
<evidence type="ECO:0000256" key="12">
    <source>
        <dbReference type="ARBA" id="ARBA00022842"/>
    </source>
</evidence>
<accession>A0A553N7Y4</accession>
<dbReference type="OMA" id="MPEWGYL"/>
<dbReference type="GO" id="GO:0032585">
    <property type="term" value="C:multivesicular body membrane"/>
    <property type="evidence" value="ECO:0007669"/>
    <property type="project" value="UniProtKB-SubCell"/>
</dbReference>
<comment type="catalytic activity">
    <reaction evidence="20">
        <text>spermine(out) + ATP + H2O = spermine(in) + ADP + phosphate + H(+)</text>
        <dbReference type="Rhea" id="RHEA:63368"/>
        <dbReference type="ChEBI" id="CHEBI:15377"/>
        <dbReference type="ChEBI" id="CHEBI:15378"/>
        <dbReference type="ChEBI" id="CHEBI:30616"/>
        <dbReference type="ChEBI" id="CHEBI:43474"/>
        <dbReference type="ChEBI" id="CHEBI:45725"/>
        <dbReference type="ChEBI" id="CHEBI:456216"/>
    </reaction>
</comment>
<dbReference type="FunFam" id="3.40.1110.10:FF:000026">
    <property type="entry name" value="Cation-transporting ATPase"/>
    <property type="match status" value="1"/>
</dbReference>
<dbReference type="SUPFAM" id="SSF81665">
    <property type="entry name" value="Calcium ATPase, transmembrane domain M"/>
    <property type="match status" value="1"/>
</dbReference>
<dbReference type="Gene3D" id="2.70.150.10">
    <property type="entry name" value="Calcium-transporting ATPase, cytoplasmic transduction domain A"/>
    <property type="match status" value="1"/>
</dbReference>
<dbReference type="InterPro" id="IPR059000">
    <property type="entry name" value="ATPase_P-type_domA"/>
</dbReference>
<dbReference type="Gene3D" id="3.40.1110.10">
    <property type="entry name" value="Calcium-transporting ATPase, cytoplasmic domain N"/>
    <property type="match status" value="1"/>
</dbReference>
<dbReference type="AlphaFoldDB" id="A0A553N7Y4"/>
<keyword evidence="10" id="KW-0967">Endosome</keyword>
<dbReference type="InterPro" id="IPR023298">
    <property type="entry name" value="ATPase_P-typ_TM_dom_sf"/>
</dbReference>
<dbReference type="Gene3D" id="3.40.50.1000">
    <property type="entry name" value="HAD superfamily/HAD-like"/>
    <property type="match status" value="1"/>
</dbReference>
<feature type="transmembrane region" description="Helical" evidence="24">
    <location>
        <begin position="1082"/>
        <end position="1100"/>
    </location>
</feature>
<dbReference type="SFLD" id="SFLDS00003">
    <property type="entry name" value="Haloacid_Dehalogenase"/>
    <property type="match status" value="1"/>
</dbReference>
<comment type="subcellular location">
    <subcellularLocation>
        <location evidence="3">Cytoplasmic vesicle</location>
        <location evidence="3">Autophagosome membrane</location>
        <topology evidence="3">Multi-pass membrane protein</topology>
    </subcellularLocation>
    <subcellularLocation>
        <location evidence="22">Endosome</location>
        <location evidence="22">Multivesicular body membrane</location>
        <topology evidence="22">Multi-pass membrane protein</topology>
    </subcellularLocation>
    <subcellularLocation>
        <location evidence="1">Late endosome membrane</location>
        <topology evidence="1">Multi-pass membrane protein</topology>
    </subcellularLocation>
    <subcellularLocation>
        <location evidence="2">Lysosome membrane</location>
        <topology evidence="2">Multi-pass membrane protein</topology>
    </subcellularLocation>
    <subcellularLocation>
        <location evidence="24">Membrane</location>
        <topology evidence="24">Multi-pass membrane protein</topology>
    </subcellularLocation>
</comment>
<dbReference type="Pfam" id="PF13246">
    <property type="entry name" value="Cation_ATPase"/>
    <property type="match status" value="1"/>
</dbReference>
<dbReference type="FunFam" id="3.40.50.1000:FF:000045">
    <property type="entry name" value="Cation-transporting ATPase"/>
    <property type="match status" value="1"/>
</dbReference>
<keyword evidence="12 24" id="KW-0460">Magnesium</keyword>
<dbReference type="InterPro" id="IPR047819">
    <property type="entry name" value="P5A-ATPase_N"/>
</dbReference>
<evidence type="ECO:0000256" key="24">
    <source>
        <dbReference type="RuleBase" id="RU362082"/>
    </source>
</evidence>
<dbReference type="InterPro" id="IPR001757">
    <property type="entry name" value="P_typ_ATPase"/>
</dbReference>
<name>A0A553N7Y4_TIGCA</name>
<feature type="transmembrane region" description="Helical" evidence="24">
    <location>
        <begin position="1120"/>
        <end position="1142"/>
    </location>
</feature>
<dbReference type="PANTHER" id="PTHR45630:SF8">
    <property type="entry name" value="CATION-TRANSPORTING ATPASE"/>
    <property type="match status" value="1"/>
</dbReference>
<dbReference type="PANTHER" id="PTHR45630">
    <property type="entry name" value="CATION-TRANSPORTING ATPASE-RELATED"/>
    <property type="match status" value="1"/>
</dbReference>
<evidence type="ECO:0000256" key="22">
    <source>
        <dbReference type="ARBA" id="ARBA00060400"/>
    </source>
</evidence>
<dbReference type="CDD" id="cd07542">
    <property type="entry name" value="P-type_ATPase_cation"/>
    <property type="match status" value="1"/>
</dbReference>
<evidence type="ECO:0000256" key="20">
    <source>
        <dbReference type="ARBA" id="ARBA00051772"/>
    </source>
</evidence>
<keyword evidence="7 24" id="KW-0812">Transmembrane</keyword>
<dbReference type="GO" id="GO:0043025">
    <property type="term" value="C:neuronal cell body"/>
    <property type="evidence" value="ECO:0007669"/>
    <property type="project" value="UniProtKB-ARBA"/>
</dbReference>
<dbReference type="GO" id="GO:0043005">
    <property type="term" value="C:neuron projection"/>
    <property type="evidence" value="ECO:0007669"/>
    <property type="project" value="UniProtKB-ARBA"/>
</dbReference>
<evidence type="ECO:0000256" key="3">
    <source>
        <dbReference type="ARBA" id="ARBA00004542"/>
    </source>
</evidence>
<keyword evidence="8 24" id="KW-0479">Metal-binding</keyword>
<evidence type="ECO:0000256" key="6">
    <source>
        <dbReference type="ARBA" id="ARBA00022553"/>
    </source>
</evidence>
<dbReference type="Pfam" id="PF00122">
    <property type="entry name" value="E1-E2_ATPase"/>
    <property type="match status" value="1"/>
</dbReference>
<evidence type="ECO:0000256" key="15">
    <source>
        <dbReference type="ARBA" id="ARBA00023136"/>
    </source>
</evidence>
<comment type="caution">
    <text evidence="27">The sequence shown here is derived from an EMBL/GenBank/DDBJ whole genome shotgun (WGS) entry which is preliminary data.</text>
</comment>
<dbReference type="GO" id="GO:0019829">
    <property type="term" value="F:ATPase-coupled monoatomic cation transmembrane transporter activity"/>
    <property type="evidence" value="ECO:0007669"/>
    <property type="project" value="UniProtKB-UniRule"/>
</dbReference>
<dbReference type="GO" id="GO:0006882">
    <property type="term" value="P:intracellular zinc ion homeostasis"/>
    <property type="evidence" value="ECO:0007669"/>
    <property type="project" value="UniProtKB-ARBA"/>
</dbReference>
<evidence type="ECO:0000313" key="28">
    <source>
        <dbReference type="Proteomes" id="UP000318571"/>
    </source>
</evidence>
<dbReference type="FunFam" id="2.70.150.10:FF:000060">
    <property type="entry name" value="Cation-transporting ATPase"/>
    <property type="match status" value="1"/>
</dbReference>
<keyword evidence="14 24" id="KW-1133">Transmembrane helix</keyword>
<dbReference type="SUPFAM" id="SSF81660">
    <property type="entry name" value="Metal cation-transporting ATPase, ATP-binding domain N"/>
    <property type="match status" value="1"/>
</dbReference>
<dbReference type="GO" id="GO:1900180">
    <property type="term" value="P:regulation of protein localization to nucleus"/>
    <property type="evidence" value="ECO:0007669"/>
    <property type="project" value="UniProtKB-ARBA"/>
</dbReference>
<evidence type="ECO:0000256" key="17">
    <source>
        <dbReference type="ARBA" id="ARBA00023329"/>
    </source>
</evidence>
<dbReference type="InterPro" id="IPR036412">
    <property type="entry name" value="HAD-like_sf"/>
</dbReference>
<dbReference type="InterPro" id="IPR044492">
    <property type="entry name" value="P_typ_ATPase_HD_dom"/>
</dbReference>
<evidence type="ECO:0000256" key="11">
    <source>
        <dbReference type="ARBA" id="ARBA00022840"/>
    </source>
</evidence>
<dbReference type="InterPro" id="IPR023299">
    <property type="entry name" value="ATPase_P-typ_cyto_dom_N"/>
</dbReference>
<protein>
    <recommendedName>
        <fullName evidence="24">Cation-transporting ATPase</fullName>
        <ecNumber evidence="24">7.2.2.-</ecNumber>
    </recommendedName>
</protein>
<dbReference type="GO" id="GO:0006874">
    <property type="term" value="P:intracellular calcium ion homeostasis"/>
    <property type="evidence" value="ECO:0007669"/>
    <property type="project" value="TreeGrafter"/>
</dbReference>
<keyword evidence="17" id="KW-0968">Cytoplasmic vesicle</keyword>
<comment type="catalytic activity">
    <reaction evidence="19">
        <text>spermidine(out) + ATP + H2O = spermidine(in) + ADP + phosphate + H(+)</text>
        <dbReference type="Rhea" id="RHEA:29999"/>
        <dbReference type="ChEBI" id="CHEBI:15377"/>
        <dbReference type="ChEBI" id="CHEBI:15378"/>
        <dbReference type="ChEBI" id="CHEBI:30616"/>
        <dbReference type="ChEBI" id="CHEBI:43474"/>
        <dbReference type="ChEBI" id="CHEBI:57834"/>
        <dbReference type="ChEBI" id="CHEBI:456216"/>
    </reaction>
</comment>
<dbReference type="InterPro" id="IPR006544">
    <property type="entry name" value="P-type_TPase_V"/>
</dbReference>
<gene>
    <name evidence="27" type="ORF">TCAL_03194</name>
</gene>
<dbReference type="NCBIfam" id="TIGR01657">
    <property type="entry name" value="P-ATPase-V"/>
    <property type="match status" value="1"/>
</dbReference>
<dbReference type="GO" id="GO:0061909">
    <property type="term" value="P:autophagosome-lysosome fusion"/>
    <property type="evidence" value="ECO:0007669"/>
    <property type="project" value="UniProtKB-ARBA"/>
</dbReference>
<evidence type="ECO:0000256" key="7">
    <source>
        <dbReference type="ARBA" id="ARBA00022692"/>
    </source>
</evidence>
<dbReference type="FunFam" id="1.20.1110.10:FF:000023">
    <property type="entry name" value="Cation-transporting ATPase"/>
    <property type="match status" value="1"/>
</dbReference>
<evidence type="ECO:0000256" key="4">
    <source>
        <dbReference type="ARBA" id="ARBA00006000"/>
    </source>
</evidence>
<dbReference type="EC" id="7.2.2.-" evidence="24"/>
<evidence type="ECO:0000256" key="19">
    <source>
        <dbReference type="ARBA" id="ARBA00050445"/>
    </source>
</evidence>
<dbReference type="PROSITE" id="PS00154">
    <property type="entry name" value="ATPASE_E1_E2"/>
    <property type="match status" value="1"/>
</dbReference>
<comment type="subunit">
    <text evidence="23">Interacts with MYCBP2; the interaction inhibits the ubiquitination of TSC2 by MYCBP2. Interacts with HDAC6; the interaction results in recruitment of HDAC6 to lysosomes to promote CTTN deacetylation.</text>
</comment>
<dbReference type="EMBL" id="VCGU01000459">
    <property type="protein sequence ID" value="TRY61546.1"/>
    <property type="molecule type" value="Genomic_DNA"/>
</dbReference>
<dbReference type="SUPFAM" id="SSF56784">
    <property type="entry name" value="HAD-like"/>
    <property type="match status" value="1"/>
</dbReference>
<feature type="transmembrane region" description="Helical" evidence="24">
    <location>
        <begin position="1003"/>
        <end position="1021"/>
    </location>
</feature>
<dbReference type="GO" id="GO:0010821">
    <property type="term" value="P:regulation of mitochondrion organization"/>
    <property type="evidence" value="ECO:0007669"/>
    <property type="project" value="UniProtKB-ARBA"/>
</dbReference>
<dbReference type="InterPro" id="IPR023214">
    <property type="entry name" value="HAD_sf"/>
</dbReference>
<keyword evidence="13 24" id="KW-1278">Translocase</keyword>
<dbReference type="GO" id="GO:0005524">
    <property type="term" value="F:ATP binding"/>
    <property type="evidence" value="ECO:0007669"/>
    <property type="project" value="UniProtKB-UniRule"/>
</dbReference>
<evidence type="ECO:0000256" key="8">
    <source>
        <dbReference type="ARBA" id="ARBA00022723"/>
    </source>
</evidence>
<feature type="transmembrane region" description="Helical" evidence="24">
    <location>
        <begin position="1163"/>
        <end position="1184"/>
    </location>
</feature>
<dbReference type="InterPro" id="IPR018303">
    <property type="entry name" value="ATPase_P-typ_P_site"/>
</dbReference>
<evidence type="ECO:0000256" key="14">
    <source>
        <dbReference type="ARBA" id="ARBA00022989"/>
    </source>
</evidence>
<feature type="transmembrane region" description="Helical" evidence="24">
    <location>
        <begin position="972"/>
        <end position="991"/>
    </location>
</feature>
<feature type="transmembrane region" description="Helical" evidence="24">
    <location>
        <begin position="1041"/>
        <end position="1062"/>
    </location>
</feature>
<feature type="transmembrane region" description="Helical" evidence="24">
    <location>
        <begin position="264"/>
        <end position="284"/>
    </location>
</feature>
<proteinExistence type="inferred from homology"/>
<evidence type="ECO:0000256" key="18">
    <source>
        <dbReference type="ARBA" id="ARBA00049360"/>
    </source>
</evidence>
<dbReference type="GO" id="GO:1905165">
    <property type="term" value="P:regulation of lysosomal protein catabolic process"/>
    <property type="evidence" value="ECO:0007669"/>
    <property type="project" value="UniProtKB-ARBA"/>
</dbReference>
<keyword evidence="9 24" id="KW-0547">Nucleotide-binding</keyword>
<keyword evidence="5" id="KW-0813">Transport</keyword>
<keyword evidence="16" id="KW-0458">Lysosome</keyword>
<dbReference type="GO" id="GO:0015417">
    <property type="term" value="F:ABC-type polyamine transporter activity"/>
    <property type="evidence" value="ECO:0007669"/>
    <property type="project" value="RHEA"/>
</dbReference>
<feature type="domain" description="P-type ATPase A" evidence="25">
    <location>
        <begin position="304"/>
        <end position="423"/>
    </location>
</feature>
<dbReference type="PRINTS" id="PR00119">
    <property type="entry name" value="CATATPASE"/>
</dbReference>
<reference evidence="27 28" key="1">
    <citation type="journal article" date="2018" name="Nat. Ecol. Evol.">
        <title>Genomic signatures of mitonuclear coevolution across populations of Tigriopus californicus.</title>
        <authorList>
            <person name="Barreto F.S."/>
            <person name="Watson E.T."/>
            <person name="Lima T.G."/>
            <person name="Willett C.S."/>
            <person name="Edmands S."/>
            <person name="Li W."/>
            <person name="Burton R.S."/>
        </authorList>
    </citation>
    <scope>NUCLEOTIDE SEQUENCE [LARGE SCALE GENOMIC DNA]</scope>
    <source>
        <strain evidence="27 28">San Diego</strain>
    </source>
</reference>
<comment type="function">
    <text evidence="21">ATPase which acts as a lysosomal polyamine exporter with high affinity for spermine. Also stimulates cellular uptake of polyamines and protects against polyamine toxicity. Plays a role in intracellular cation homeostasis and the maintenance of neuronal integrity. Contributes to cellular zinc homeostasis. Confers cellular protection against Mn(2+) and Zn(2+) toxicity and mitochondrial stress. Required for proper lysosomal and mitochondrial maintenance. Regulates the autophagy-lysosome pathway through the control of SYT11 expression at both transcriptional and post-translational levels. Facilitates recruitment of deacetylase HDAC6 to lysosomes to deacetylate CTTN, leading to actin polymerization, promotion of autophagosome-lysosome fusion and completion of autophagy. Promotes secretion of exosomes as well as secretion of SCNA via exosomes. Plays a role in lipid homeostasis.</text>
</comment>
<evidence type="ECO:0000313" key="27">
    <source>
        <dbReference type="EMBL" id="TRY61546.1"/>
    </source>
</evidence>
<dbReference type="GO" id="GO:0015662">
    <property type="term" value="F:P-type ion transporter activity"/>
    <property type="evidence" value="ECO:0007669"/>
    <property type="project" value="InterPro"/>
</dbReference>
<dbReference type="GO" id="GO:0005765">
    <property type="term" value="C:lysosomal membrane"/>
    <property type="evidence" value="ECO:0007669"/>
    <property type="project" value="UniProtKB-SubCell"/>
</dbReference>
<evidence type="ECO:0000256" key="16">
    <source>
        <dbReference type="ARBA" id="ARBA00023228"/>
    </source>
</evidence>
<evidence type="ECO:0000256" key="10">
    <source>
        <dbReference type="ARBA" id="ARBA00022753"/>
    </source>
</evidence>